<sequence length="349" mass="39002">MRGREPGRANWTTEEALRTRGEWEWHLSKREREAVLDGVANFKRIRGGREEAGGREDEDVRLFFPSDLLAKLEGVRESLIWGRGFALIRGVPIDQLSEEERGVAALLLGRSLGTLVPQNKEGHILGQVKNLGLDPNSPSTRIYATNAAQPFHTDSCDIVGLLCLHQAKQGGLSSFTSSVTIYEEIEREAPHLARVLLENFHVDRKGEVPKGKKGYYEMPIFHRTPQGKIACILDRSFITAAQRWDDVPPLDPLQVQALDLVERKAEENALQQMLEPGDLQLLHNHTILHSRSEFVDAAGEPPRHLLRLWICPPNGIALPKAFAERFGSVEVGNRGGLANTVCTRLDEDL</sequence>
<dbReference type="Gene3D" id="3.60.130.10">
    <property type="entry name" value="Clavaminate synthase-like"/>
    <property type="match status" value="1"/>
</dbReference>
<accession>A0A5B8MSM5</accession>
<dbReference type="OrthoDB" id="272271at2759"/>
<reference evidence="4 5" key="1">
    <citation type="submission" date="2018-07" db="EMBL/GenBank/DDBJ databases">
        <title>The complete nuclear genome of the prasinophyte Chloropicon primus (CCMP1205).</title>
        <authorList>
            <person name="Pombert J.-F."/>
            <person name="Otis C."/>
            <person name="Turmel M."/>
            <person name="Lemieux C."/>
        </authorList>
    </citation>
    <scope>NUCLEOTIDE SEQUENCE [LARGE SCALE GENOMIC DNA]</scope>
    <source>
        <strain evidence="4 5">CCMP1205</strain>
    </source>
</reference>
<keyword evidence="2" id="KW-0045">Antibiotic biosynthesis</keyword>
<dbReference type="InterPro" id="IPR050411">
    <property type="entry name" value="AlphaKG_dependent_hydroxylases"/>
</dbReference>
<feature type="domain" description="TauD/TfdA-like" evidence="3">
    <location>
        <begin position="59"/>
        <end position="309"/>
    </location>
</feature>
<proteinExistence type="predicted"/>
<dbReference type="STRING" id="1764295.A0A5B8MSM5"/>
<dbReference type="SUPFAM" id="SSF51197">
    <property type="entry name" value="Clavaminate synthase-like"/>
    <property type="match status" value="1"/>
</dbReference>
<evidence type="ECO:0000313" key="4">
    <source>
        <dbReference type="EMBL" id="QDZ23277.1"/>
    </source>
</evidence>
<dbReference type="InterPro" id="IPR003819">
    <property type="entry name" value="TauD/TfdA-like"/>
</dbReference>
<evidence type="ECO:0000256" key="2">
    <source>
        <dbReference type="ARBA" id="ARBA00023194"/>
    </source>
</evidence>
<dbReference type="EMBL" id="CP031043">
    <property type="protein sequence ID" value="QDZ23277.1"/>
    <property type="molecule type" value="Genomic_DNA"/>
</dbReference>
<keyword evidence="4" id="KW-0223">Dioxygenase</keyword>
<dbReference type="Pfam" id="PF02668">
    <property type="entry name" value="TauD"/>
    <property type="match status" value="1"/>
</dbReference>
<keyword evidence="1" id="KW-0560">Oxidoreductase</keyword>
<protein>
    <submittedName>
        <fullName evidence="4">Taurine catabolism dioxygenase TauD-like protein</fullName>
    </submittedName>
</protein>
<name>A0A5B8MSM5_9CHLO</name>
<organism evidence="4 5">
    <name type="scientific">Chloropicon primus</name>
    <dbReference type="NCBI Taxonomy" id="1764295"/>
    <lineage>
        <taxon>Eukaryota</taxon>
        <taxon>Viridiplantae</taxon>
        <taxon>Chlorophyta</taxon>
        <taxon>Chloropicophyceae</taxon>
        <taxon>Chloropicales</taxon>
        <taxon>Chloropicaceae</taxon>
        <taxon>Chloropicon</taxon>
    </lineage>
</organism>
<dbReference type="PANTHER" id="PTHR10696:SF56">
    <property type="entry name" value="TAUD_TFDA-LIKE DOMAIN-CONTAINING PROTEIN"/>
    <property type="match status" value="1"/>
</dbReference>
<dbReference type="InterPro" id="IPR042098">
    <property type="entry name" value="TauD-like_sf"/>
</dbReference>
<dbReference type="AlphaFoldDB" id="A0A5B8MSM5"/>
<dbReference type="GO" id="GO:0017000">
    <property type="term" value="P:antibiotic biosynthetic process"/>
    <property type="evidence" value="ECO:0007669"/>
    <property type="project" value="UniProtKB-KW"/>
</dbReference>
<keyword evidence="5" id="KW-1185">Reference proteome</keyword>
<dbReference type="PANTHER" id="PTHR10696">
    <property type="entry name" value="GAMMA-BUTYROBETAINE HYDROXYLASE-RELATED"/>
    <property type="match status" value="1"/>
</dbReference>
<evidence type="ECO:0000313" key="5">
    <source>
        <dbReference type="Proteomes" id="UP000316726"/>
    </source>
</evidence>
<evidence type="ECO:0000256" key="1">
    <source>
        <dbReference type="ARBA" id="ARBA00023002"/>
    </source>
</evidence>
<dbReference type="GO" id="GO:0051213">
    <property type="term" value="F:dioxygenase activity"/>
    <property type="evidence" value="ECO:0007669"/>
    <property type="project" value="UniProtKB-KW"/>
</dbReference>
<evidence type="ECO:0000259" key="3">
    <source>
        <dbReference type="Pfam" id="PF02668"/>
    </source>
</evidence>
<dbReference type="Proteomes" id="UP000316726">
    <property type="component" value="Chromosome 10"/>
</dbReference>
<gene>
    <name evidence="4" type="ORF">A3770_10p57950</name>
</gene>